<dbReference type="PANTHER" id="PTHR13056">
    <property type="entry name" value="VACUOLAR FUSION PROTEIN CCZ1 HOMOLOG-RELATED"/>
    <property type="match status" value="1"/>
</dbReference>
<dbReference type="EMBL" id="JBHFFA010000006">
    <property type="protein sequence ID" value="KAL2621341.1"/>
    <property type="molecule type" value="Genomic_DNA"/>
</dbReference>
<dbReference type="Proteomes" id="UP001605036">
    <property type="component" value="Unassembled WGS sequence"/>
</dbReference>
<gene>
    <name evidence="4" type="ORF">R1flu_001546</name>
</gene>
<protein>
    <recommendedName>
        <fullName evidence="3">CCZ1/INTU/HSP4 first Longin domain-containing protein</fullName>
    </recommendedName>
</protein>
<evidence type="ECO:0000256" key="1">
    <source>
        <dbReference type="ARBA" id="ARBA00005352"/>
    </source>
</evidence>
<organism evidence="4 5">
    <name type="scientific">Riccia fluitans</name>
    <dbReference type="NCBI Taxonomy" id="41844"/>
    <lineage>
        <taxon>Eukaryota</taxon>
        <taxon>Viridiplantae</taxon>
        <taxon>Streptophyta</taxon>
        <taxon>Embryophyta</taxon>
        <taxon>Marchantiophyta</taxon>
        <taxon>Marchantiopsida</taxon>
        <taxon>Marchantiidae</taxon>
        <taxon>Marchantiales</taxon>
        <taxon>Ricciaceae</taxon>
        <taxon>Riccia</taxon>
    </lineage>
</organism>
<proteinExistence type="inferred from homology"/>
<evidence type="ECO:0000256" key="2">
    <source>
        <dbReference type="SAM" id="MobiDB-lite"/>
    </source>
</evidence>
<dbReference type="AlphaFoldDB" id="A0ABD1Y3K9"/>
<dbReference type="PANTHER" id="PTHR13056:SF0">
    <property type="entry name" value="VACUOLAR FUSION PROTEIN CCZ1 HOMOLOG-RELATED"/>
    <property type="match status" value="1"/>
</dbReference>
<dbReference type="InterPro" id="IPR013176">
    <property type="entry name" value="Ccz1"/>
</dbReference>
<dbReference type="Pfam" id="PF19031">
    <property type="entry name" value="Intu_longin_1"/>
    <property type="match status" value="1"/>
</dbReference>
<keyword evidence="5" id="KW-1185">Reference proteome</keyword>
<accession>A0ABD1Y3K9</accession>
<evidence type="ECO:0000259" key="3">
    <source>
        <dbReference type="Pfam" id="PF19031"/>
    </source>
</evidence>
<feature type="region of interest" description="Disordered" evidence="2">
    <location>
        <begin position="273"/>
        <end position="304"/>
    </location>
</feature>
<evidence type="ECO:0000313" key="5">
    <source>
        <dbReference type="Proteomes" id="UP001605036"/>
    </source>
</evidence>
<comment type="caution">
    <text evidence="4">The sequence shown here is derived from an EMBL/GenBank/DDBJ whole genome shotgun (WGS) entry which is preliminary data.</text>
</comment>
<sequence>MEERVQVCLFDMSRGQVEGQELDKILFFFPSNCPIPSQLSVVGLSEGLITFTRIFSPLTPCELMEAERHTHIFYQCEPDLWIVMVVEKVKDAEETIREGALRTVLKDAHNLFTFFYGSIRALLESHPRGDVARSCLHAFFPDYLSDFLTGKKFRIPTISESLTNRGTVQLFIPQRETLLEIQSLQEHLKSWFGGGKVRHVMTLFYNMLISTTLSPADASVLFLYATVRMLPSTHSRAPRSRSSSRRENPPGDPSNTLGFGKLRNLFTNLTTSQTAESMASPQTPRAYDLSVDDQGSKSSVPRPLQPEAWWKDADGFLCTYAWGSETGRVKVLPNVRLQGSEETLNLCVYQCKSVTLVMLVPKSGGSELISNLQQQLLEKAALRIQKIEEKLVKEWPGSNAYHVAGYRYLYSDLNNKVSKFSPANKVATLSMDSLAALNRIRAEIDLEMGRSERSSSLQDKELELCVRTKQNAWVIVTTRGGHELYTVQEKASNTLMYACDAVDKLSRRYFNGIFSSD</sequence>
<feature type="compositionally biased region" description="Polar residues" evidence="2">
    <location>
        <begin position="273"/>
        <end position="283"/>
    </location>
</feature>
<feature type="domain" description="CCZ1/INTU/HSP4 first Longin" evidence="3">
    <location>
        <begin position="7"/>
        <end position="117"/>
    </location>
</feature>
<reference evidence="4 5" key="1">
    <citation type="submission" date="2024-09" db="EMBL/GenBank/DDBJ databases">
        <title>Chromosome-scale assembly of Riccia fluitans.</title>
        <authorList>
            <person name="Paukszto L."/>
            <person name="Sawicki J."/>
            <person name="Karawczyk K."/>
            <person name="Piernik-Szablinska J."/>
            <person name="Szczecinska M."/>
            <person name="Mazdziarz M."/>
        </authorList>
    </citation>
    <scope>NUCLEOTIDE SEQUENCE [LARGE SCALE GENOMIC DNA]</scope>
    <source>
        <strain evidence="4">Rf_01</strain>
        <tissue evidence="4">Aerial parts of the thallus</tissue>
    </source>
</reference>
<comment type="similarity">
    <text evidence="1">Belongs to the CCZ1 family.</text>
</comment>
<name>A0ABD1Y3K9_9MARC</name>
<evidence type="ECO:0000313" key="4">
    <source>
        <dbReference type="EMBL" id="KAL2621341.1"/>
    </source>
</evidence>
<feature type="region of interest" description="Disordered" evidence="2">
    <location>
        <begin position="234"/>
        <end position="258"/>
    </location>
</feature>
<dbReference type="InterPro" id="IPR043987">
    <property type="entry name" value="CCZ1/INTU/HSP4_longin_1"/>
</dbReference>